<proteinExistence type="predicted"/>
<dbReference type="SUPFAM" id="SSF81301">
    <property type="entry name" value="Nucleotidyltransferase"/>
    <property type="match status" value="1"/>
</dbReference>
<accession>G0GEA0</accession>
<dbReference type="Proteomes" id="UP000007254">
    <property type="component" value="Chromosome"/>
</dbReference>
<reference evidence="1 2" key="1">
    <citation type="submission" date="2011-06" db="EMBL/GenBank/DDBJ databases">
        <title>The complete genome of Spirochaeta thermophila DSM 6578.</title>
        <authorList>
            <consortium name="US DOE Joint Genome Institute (JGI-PGF)"/>
            <person name="Lucas S."/>
            <person name="Lapidus A."/>
            <person name="Bruce D."/>
            <person name="Goodwin L."/>
            <person name="Pitluck S."/>
            <person name="Peters L."/>
            <person name="Kyrpides N."/>
            <person name="Mavromatis K."/>
            <person name="Ivanova N."/>
            <person name="Mikailova N."/>
            <person name="Pagani I."/>
            <person name="Chertkov O."/>
            <person name="Detter J.C."/>
            <person name="Tapia R."/>
            <person name="Han C."/>
            <person name="Land M."/>
            <person name="Hauser L."/>
            <person name="Markowitz V."/>
            <person name="Cheng J.-F."/>
            <person name="Hugenholtz P."/>
            <person name="Woyke T."/>
            <person name="Wu D."/>
            <person name="Spring S."/>
            <person name="Merkhoffer B."/>
            <person name="Schneider S."/>
            <person name="Klenk H.-P."/>
            <person name="Eisen J.A."/>
        </authorList>
    </citation>
    <scope>NUCLEOTIDE SEQUENCE [LARGE SCALE GENOMIC DNA]</scope>
    <source>
        <strain evidence="2">ATCC 700085 / DSM 6578 / Z-1203</strain>
    </source>
</reference>
<dbReference type="KEGG" id="stq:Spith_1181"/>
<sequence>MFESVARESSMVPTLYREVLLLIEERLRDMPHPWVITGSLGMVLQGLPLEIHDIDIQTDGEGAYEIEARLSEYVTRPVEYTRSERVRSHLGACMIGTVKVEIMGAIQKRLPDGTWESPVDVRPHRCWISLNGRKIPVLSLEYEYHAYRTLGRLERTALIREWLEKHPPTCR</sequence>
<evidence type="ECO:0000313" key="2">
    <source>
        <dbReference type="Proteomes" id="UP000007254"/>
    </source>
</evidence>
<dbReference type="InterPro" id="IPR043519">
    <property type="entry name" value="NT_sf"/>
</dbReference>
<dbReference type="EMBL" id="CP002903">
    <property type="protein sequence ID" value="AEJ61453.1"/>
    <property type="molecule type" value="Genomic_DNA"/>
</dbReference>
<dbReference type="Gene3D" id="3.30.460.40">
    <property type="match status" value="1"/>
</dbReference>
<organism evidence="1 2">
    <name type="scientific">Winmispira thermophila (strain ATCC 700085 / DSM 6578 / Z-1203)</name>
    <name type="common">Spirochaeta thermophila</name>
    <dbReference type="NCBI Taxonomy" id="869211"/>
    <lineage>
        <taxon>Bacteria</taxon>
        <taxon>Pseudomonadati</taxon>
        <taxon>Spirochaetota</taxon>
        <taxon>Spirochaetia</taxon>
        <taxon>Winmispirales</taxon>
        <taxon>Winmispiraceae</taxon>
        <taxon>Winmispira</taxon>
    </lineage>
</organism>
<keyword evidence="2" id="KW-1185">Reference proteome</keyword>
<dbReference type="AlphaFoldDB" id="G0GEA0"/>
<gene>
    <name evidence="1" type="ordered locus">Spith_1181</name>
</gene>
<dbReference type="Pfam" id="PF10706">
    <property type="entry name" value="Aminoglyc_resit"/>
    <property type="match status" value="1"/>
</dbReference>
<evidence type="ECO:0000313" key="1">
    <source>
        <dbReference type="EMBL" id="AEJ61453.1"/>
    </source>
</evidence>
<protein>
    <submittedName>
        <fullName evidence="1">Uncharacterized protein</fullName>
    </submittedName>
</protein>
<dbReference type="InterPro" id="IPR019646">
    <property type="entry name" value="Aminoglyc_AdlTrfase"/>
</dbReference>
<name>G0GEA0_WINT7</name>
<dbReference type="HOGENOM" id="CLU_141434_0_0_12"/>